<sequence length="46" mass="4797">MVAPCEGGAVGRSNDRPRSVEDSEDHDGRHEPDRVAAGGRGAPRAV</sequence>
<accession>A0A6J4N7I9</accession>
<evidence type="ECO:0000256" key="1">
    <source>
        <dbReference type="SAM" id="MobiDB-lite"/>
    </source>
</evidence>
<dbReference type="EMBL" id="CADCUS010000034">
    <property type="protein sequence ID" value="CAA9380145.1"/>
    <property type="molecule type" value="Genomic_DNA"/>
</dbReference>
<reference evidence="2" key="1">
    <citation type="submission" date="2020-02" db="EMBL/GenBank/DDBJ databases">
        <authorList>
            <person name="Meier V. D."/>
        </authorList>
    </citation>
    <scope>NUCLEOTIDE SEQUENCE</scope>
    <source>
        <strain evidence="2">AVDCRST_MAG66</strain>
    </source>
</reference>
<feature type="region of interest" description="Disordered" evidence="1">
    <location>
        <begin position="1"/>
        <end position="46"/>
    </location>
</feature>
<evidence type="ECO:0000313" key="2">
    <source>
        <dbReference type="EMBL" id="CAA9380145.1"/>
    </source>
</evidence>
<organism evidence="2">
    <name type="scientific">uncultured Pseudonocardia sp</name>
    <dbReference type="NCBI Taxonomy" id="211455"/>
    <lineage>
        <taxon>Bacteria</taxon>
        <taxon>Bacillati</taxon>
        <taxon>Actinomycetota</taxon>
        <taxon>Actinomycetes</taxon>
        <taxon>Pseudonocardiales</taxon>
        <taxon>Pseudonocardiaceae</taxon>
        <taxon>Pseudonocardia</taxon>
        <taxon>environmental samples</taxon>
    </lineage>
</organism>
<name>A0A6J4N7I9_9PSEU</name>
<feature type="compositionally biased region" description="Basic and acidic residues" evidence="1">
    <location>
        <begin position="13"/>
        <end position="34"/>
    </location>
</feature>
<proteinExistence type="predicted"/>
<protein>
    <submittedName>
        <fullName evidence="2">Uncharacterized protein</fullName>
    </submittedName>
</protein>
<dbReference type="AlphaFoldDB" id="A0A6J4N7I9"/>
<gene>
    <name evidence="2" type="ORF">AVDCRST_MAG66-215</name>
</gene>